<accession>Q029V1</accession>
<dbReference type="EMBL" id="CP000473">
    <property type="protein sequence ID" value="ABJ82175.1"/>
    <property type="molecule type" value="Genomic_DNA"/>
</dbReference>
<evidence type="ECO:0000313" key="1">
    <source>
        <dbReference type="EMBL" id="ABJ82175.1"/>
    </source>
</evidence>
<dbReference type="AlphaFoldDB" id="Q029V1"/>
<reference evidence="1" key="1">
    <citation type="submission" date="2006-10" db="EMBL/GenBank/DDBJ databases">
        <title>Complete sequence of Solibacter usitatus Ellin6076.</title>
        <authorList>
            <consortium name="US DOE Joint Genome Institute"/>
            <person name="Copeland A."/>
            <person name="Lucas S."/>
            <person name="Lapidus A."/>
            <person name="Barry K."/>
            <person name="Detter J.C."/>
            <person name="Glavina del Rio T."/>
            <person name="Hammon N."/>
            <person name="Israni S."/>
            <person name="Dalin E."/>
            <person name="Tice H."/>
            <person name="Pitluck S."/>
            <person name="Thompson L.S."/>
            <person name="Brettin T."/>
            <person name="Bruce D."/>
            <person name="Han C."/>
            <person name="Tapia R."/>
            <person name="Gilna P."/>
            <person name="Schmutz J."/>
            <person name="Larimer F."/>
            <person name="Land M."/>
            <person name="Hauser L."/>
            <person name="Kyrpides N."/>
            <person name="Mikhailova N."/>
            <person name="Janssen P.H."/>
            <person name="Kuske C.R."/>
            <person name="Richardson P."/>
        </authorList>
    </citation>
    <scope>NUCLEOTIDE SEQUENCE</scope>
    <source>
        <strain evidence="1">Ellin6076</strain>
    </source>
</reference>
<gene>
    <name evidence="1" type="ordered locus">Acid_1181</name>
</gene>
<proteinExistence type="predicted"/>
<name>Q029V1_SOLUE</name>
<sequence length="162" mass="17132" precursor="true">MRNRLWSLAGTLALLAVLGKFYAKPLMAQVRAAIVQDRDSKARNIYQAVSNCSNVPNPCQIAFPAVPAGKRLIIEQVSALVTLPTAAGSSLADVELRGASVFQFLPLVAAPGNFGGQVQYTTNQKVLASYEAGQVPEVDTFVATGSTFSVLASISGYMIDIP</sequence>
<dbReference type="OrthoDB" id="8559912at2"/>
<protein>
    <submittedName>
        <fullName evidence="1">Uncharacterized protein</fullName>
    </submittedName>
</protein>
<dbReference type="HOGENOM" id="CLU_1642607_0_0_0"/>
<organism evidence="1">
    <name type="scientific">Solibacter usitatus (strain Ellin6076)</name>
    <dbReference type="NCBI Taxonomy" id="234267"/>
    <lineage>
        <taxon>Bacteria</taxon>
        <taxon>Pseudomonadati</taxon>
        <taxon>Acidobacteriota</taxon>
        <taxon>Terriglobia</taxon>
        <taxon>Bryobacterales</taxon>
        <taxon>Solibacteraceae</taxon>
        <taxon>Candidatus Solibacter</taxon>
    </lineage>
</organism>
<dbReference type="KEGG" id="sus:Acid_1181"/>
<dbReference type="InParanoid" id="Q029V1"/>